<dbReference type="RefSeq" id="WP_269559116.1">
    <property type="nucleotide sequence ID" value="NZ_CP114767.1"/>
</dbReference>
<dbReference type="Proteomes" id="UP001211005">
    <property type="component" value="Chromosome"/>
</dbReference>
<evidence type="ECO:0000313" key="1">
    <source>
        <dbReference type="EMBL" id="WBA41032.1"/>
    </source>
</evidence>
<evidence type="ECO:0000313" key="2">
    <source>
        <dbReference type="Proteomes" id="UP001211005"/>
    </source>
</evidence>
<dbReference type="EMBL" id="CP114767">
    <property type="protein sequence ID" value="WBA41032.1"/>
    <property type="molecule type" value="Genomic_DNA"/>
</dbReference>
<protein>
    <submittedName>
        <fullName evidence="1">SUKH-3 domain-containing protein</fullName>
    </submittedName>
</protein>
<dbReference type="Pfam" id="PF14433">
    <property type="entry name" value="SUKH-3"/>
    <property type="match status" value="1"/>
</dbReference>
<accession>A0ABY7LNL2</accession>
<sequence>MPAFHDDVQHSLTEAGWFVGRAVSTAAYQQDTLQRQLAWLPAADAFLREYGGLHCYFTRQDQSITRMQFEIRQAATLLNMAQLHDEYEPRVPGRQLSLVGQAYTDPLCLLVDARGTFYGACAEGLYHIADTVPLALEAIILDLPFREL</sequence>
<dbReference type="InterPro" id="IPR025850">
    <property type="entry name" value="SUKH-3"/>
</dbReference>
<proteinExistence type="predicted"/>
<reference evidence="1 2" key="1">
    <citation type="submission" date="2022-12" db="EMBL/GenBank/DDBJ databases">
        <title>Hymenobacter canadensis sp. nov. isolated from lake water of the Cambridge Bay, Canada.</title>
        <authorList>
            <person name="Kim W.H."/>
            <person name="Lee Y.M."/>
        </authorList>
    </citation>
    <scope>NUCLEOTIDE SEQUENCE [LARGE SCALE GENOMIC DNA]</scope>
    <source>
        <strain evidence="1 2">PAMC 29467</strain>
    </source>
</reference>
<name>A0ABY7LNL2_9BACT</name>
<keyword evidence="2" id="KW-1185">Reference proteome</keyword>
<gene>
    <name evidence="1" type="ORF">O3303_14540</name>
</gene>
<organism evidence="1 2">
    <name type="scientific">Hymenobacter canadensis</name>
    <dbReference type="NCBI Taxonomy" id="2999067"/>
    <lineage>
        <taxon>Bacteria</taxon>
        <taxon>Pseudomonadati</taxon>
        <taxon>Bacteroidota</taxon>
        <taxon>Cytophagia</taxon>
        <taxon>Cytophagales</taxon>
        <taxon>Hymenobacteraceae</taxon>
        <taxon>Hymenobacter</taxon>
    </lineage>
</organism>